<dbReference type="GO" id="GO:0033540">
    <property type="term" value="P:fatty acid beta-oxidation using acyl-CoA oxidase"/>
    <property type="evidence" value="ECO:0007669"/>
    <property type="project" value="TreeGrafter"/>
</dbReference>
<evidence type="ECO:0000256" key="5">
    <source>
        <dbReference type="ARBA" id="ARBA00022630"/>
    </source>
</evidence>
<comment type="subcellular location">
    <subcellularLocation>
        <location evidence="2">Peroxisome</location>
    </subcellularLocation>
</comment>
<keyword evidence="18" id="KW-1185">Reference proteome</keyword>
<comment type="pathway">
    <text evidence="3">Lipid metabolism.</text>
</comment>
<evidence type="ECO:0000313" key="17">
    <source>
        <dbReference type="EMBL" id="KAJ3657041.1"/>
    </source>
</evidence>
<evidence type="ECO:0000259" key="14">
    <source>
        <dbReference type="Pfam" id="PF01756"/>
    </source>
</evidence>
<keyword evidence="8" id="KW-0560">Oxidoreductase</keyword>
<dbReference type="AlphaFoldDB" id="A0AA38INB0"/>
<dbReference type="Pfam" id="PF22924">
    <property type="entry name" value="ACOX_C_alpha1"/>
    <property type="match status" value="1"/>
</dbReference>
<dbReference type="InterPro" id="IPR009100">
    <property type="entry name" value="AcylCoA_DH/oxidase_NM_dom_sf"/>
</dbReference>
<dbReference type="PIRSF" id="PIRSF000168">
    <property type="entry name" value="Acyl-CoA_oxidase"/>
    <property type="match status" value="1"/>
</dbReference>
<dbReference type="InterPro" id="IPR055060">
    <property type="entry name" value="ACOX_C_alpha1"/>
</dbReference>
<dbReference type="FunFam" id="1.20.140.10:FF:000010">
    <property type="entry name" value="Acyl-coenzyme A oxidase"/>
    <property type="match status" value="1"/>
</dbReference>
<dbReference type="SUPFAM" id="SSF47203">
    <property type="entry name" value="Acyl-CoA dehydrogenase C-terminal domain-like"/>
    <property type="match status" value="2"/>
</dbReference>
<feature type="active site" description="Proton acceptor" evidence="12">
    <location>
        <position position="439"/>
    </location>
</feature>
<dbReference type="PANTHER" id="PTHR10909">
    <property type="entry name" value="ELECTRON TRANSPORT OXIDOREDUCTASE"/>
    <property type="match status" value="1"/>
</dbReference>
<evidence type="ECO:0000256" key="6">
    <source>
        <dbReference type="ARBA" id="ARBA00022827"/>
    </source>
</evidence>
<evidence type="ECO:0000256" key="8">
    <source>
        <dbReference type="ARBA" id="ARBA00023002"/>
    </source>
</evidence>
<dbReference type="InterPro" id="IPR046373">
    <property type="entry name" value="Acyl-CoA_Oxase/DH_mid-dom_sf"/>
</dbReference>
<evidence type="ECO:0000256" key="12">
    <source>
        <dbReference type="PIRSR" id="PIRSR000168-1"/>
    </source>
</evidence>
<keyword evidence="5 11" id="KW-0285">Flavoprotein</keyword>
<feature type="binding site" evidence="13">
    <location>
        <position position="150"/>
    </location>
    <ligand>
        <name>FAD</name>
        <dbReference type="ChEBI" id="CHEBI:57692"/>
    </ligand>
</feature>
<name>A0AA38INB0_9CUCU</name>
<reference evidence="17" key="1">
    <citation type="journal article" date="2023" name="G3 (Bethesda)">
        <title>Whole genome assemblies of Zophobas morio and Tenebrio molitor.</title>
        <authorList>
            <person name="Kaur S."/>
            <person name="Stinson S.A."/>
            <person name="diCenzo G.C."/>
        </authorList>
    </citation>
    <scope>NUCLEOTIDE SEQUENCE</scope>
    <source>
        <strain evidence="17">QUZm001</strain>
    </source>
</reference>
<keyword evidence="6 11" id="KW-0274">FAD</keyword>
<dbReference type="GO" id="GO:0005504">
    <property type="term" value="F:fatty acid binding"/>
    <property type="evidence" value="ECO:0007669"/>
    <property type="project" value="TreeGrafter"/>
</dbReference>
<dbReference type="InterPro" id="IPR012258">
    <property type="entry name" value="Acyl-CoA_oxidase"/>
</dbReference>
<dbReference type="InterPro" id="IPR036250">
    <property type="entry name" value="AcylCo_DH-like_C"/>
</dbReference>
<dbReference type="InterPro" id="IPR002655">
    <property type="entry name" value="Acyl-CoA_oxidase_C"/>
</dbReference>
<keyword evidence="9" id="KW-0443">Lipid metabolism</keyword>
<accession>A0AA38INB0</accession>
<proteinExistence type="inferred from homology"/>
<evidence type="ECO:0000256" key="3">
    <source>
        <dbReference type="ARBA" id="ARBA00005189"/>
    </source>
</evidence>
<evidence type="ECO:0000256" key="4">
    <source>
        <dbReference type="ARBA" id="ARBA00006288"/>
    </source>
</evidence>
<dbReference type="GO" id="GO:0055088">
    <property type="term" value="P:lipid homeostasis"/>
    <property type="evidence" value="ECO:0007669"/>
    <property type="project" value="TreeGrafter"/>
</dbReference>
<evidence type="ECO:0000256" key="13">
    <source>
        <dbReference type="PIRSR" id="PIRSR000168-2"/>
    </source>
</evidence>
<gene>
    <name evidence="17" type="ORF">Zmor_016076</name>
</gene>
<protein>
    <recommendedName>
        <fullName evidence="11">Acyl-coenzyme A oxidase</fullName>
    </recommendedName>
</protein>
<dbReference type="Pfam" id="PF02770">
    <property type="entry name" value="Acyl-CoA_dh_M"/>
    <property type="match status" value="1"/>
</dbReference>
<sequence>MSQLLQNFAQGPLDYYRKQASFDWKKMKVFIDTQEGVKFQNNLYEKLQIHPEFQKNPPLETLNEKRSTATRQALAYANIVKSLTTSEITTTKKEDIILRTILQLSPSAAFKYPGTKRLFTSALQSQGTNRHHKFLQEAESGKIYGCFCMTEIGHGSDTKNLRTTATYDKDKDEFVVNTPDFQAAKCWAAGLAELATHAIVYAQLYINGDHWGLHGFVVPIRNPGTLLPYEGVILGDMGEKVGVNGADNGFLIFDKYRFPRENLLNRFADVTPKGNYVTSAADQKDVRGAILGALSIARVTVTGKSEFYGTKALTIAVRYVAVRRQFGPKNQEVSILEYQSMQYRLLPYLAAAYVVRFFSTYLDEVTQEFVKDSKKQNDPSLARRGMEIHVISAGAKPVSGWTFRDAIQECREACGGHGYLKASGIGDIRNDQDSVNTYEGENHVLIQQVSNWLLKIQNGDKVSTYLKSTDFISNASKILKTKFNASSLDEVCKVENIIDTYQWLVCYLLRETKQKFDVLKQREGSFWAKSNTQIFYCKNLSIAFVQHLFLQRMLTVIDTAPDVNIRNVLLKLFSLYGLYNIEKFLPSLFGGGYVQNYKATNLVHEAVLKLCKDLKNDAVALVDAIAPPDFVLDSILGESDGQVYQRLQTALVRSSYEENGLKCSGEAVSNIIDPRNKL</sequence>
<dbReference type="InterPro" id="IPR006091">
    <property type="entry name" value="Acyl-CoA_Oxase/DH_mid-dom"/>
</dbReference>
<dbReference type="Pfam" id="PF01756">
    <property type="entry name" value="ACOX"/>
    <property type="match status" value="1"/>
</dbReference>
<dbReference type="FunFam" id="2.40.110.10:FF:000005">
    <property type="entry name" value="Acyl-coenzyme A oxidase"/>
    <property type="match status" value="1"/>
</dbReference>
<keyword evidence="7" id="KW-0276">Fatty acid metabolism</keyword>
<evidence type="ECO:0000259" key="15">
    <source>
        <dbReference type="Pfam" id="PF02770"/>
    </source>
</evidence>
<dbReference type="GO" id="GO:0005777">
    <property type="term" value="C:peroxisome"/>
    <property type="evidence" value="ECO:0007669"/>
    <property type="project" value="UniProtKB-SubCell"/>
</dbReference>
<comment type="caution">
    <text evidence="17">The sequence shown here is derived from an EMBL/GenBank/DDBJ whole genome shotgun (WGS) entry which is preliminary data.</text>
</comment>
<evidence type="ECO:0000313" key="18">
    <source>
        <dbReference type="Proteomes" id="UP001168821"/>
    </source>
</evidence>
<dbReference type="FunFam" id="1.20.140.10:FF:000007">
    <property type="entry name" value="Acyl-coenzyme A oxidase"/>
    <property type="match status" value="1"/>
</dbReference>
<feature type="domain" description="Acyl-CoA oxidase C-terminal" evidence="14">
    <location>
        <begin position="494"/>
        <end position="655"/>
    </location>
</feature>
<evidence type="ECO:0000256" key="7">
    <source>
        <dbReference type="ARBA" id="ARBA00022832"/>
    </source>
</evidence>
<evidence type="ECO:0000259" key="16">
    <source>
        <dbReference type="Pfam" id="PF22924"/>
    </source>
</evidence>
<dbReference type="Gene3D" id="1.20.140.10">
    <property type="entry name" value="Butyryl-CoA Dehydrogenase, subunit A, domain 3"/>
    <property type="match status" value="2"/>
</dbReference>
<dbReference type="GO" id="GO:0071949">
    <property type="term" value="F:FAD binding"/>
    <property type="evidence" value="ECO:0007669"/>
    <property type="project" value="InterPro"/>
</dbReference>
<organism evidence="17 18">
    <name type="scientific">Zophobas morio</name>
    <dbReference type="NCBI Taxonomy" id="2755281"/>
    <lineage>
        <taxon>Eukaryota</taxon>
        <taxon>Metazoa</taxon>
        <taxon>Ecdysozoa</taxon>
        <taxon>Arthropoda</taxon>
        <taxon>Hexapoda</taxon>
        <taxon>Insecta</taxon>
        <taxon>Pterygota</taxon>
        <taxon>Neoptera</taxon>
        <taxon>Endopterygota</taxon>
        <taxon>Coleoptera</taxon>
        <taxon>Polyphaga</taxon>
        <taxon>Cucujiformia</taxon>
        <taxon>Tenebrionidae</taxon>
        <taxon>Zophobas</taxon>
    </lineage>
</organism>
<dbReference type="Proteomes" id="UP001168821">
    <property type="component" value="Unassembled WGS sequence"/>
</dbReference>
<dbReference type="EMBL" id="JALNTZ010000004">
    <property type="protein sequence ID" value="KAJ3657041.1"/>
    <property type="molecule type" value="Genomic_DNA"/>
</dbReference>
<dbReference type="PANTHER" id="PTHR10909:SF390">
    <property type="entry name" value="PEROXISOMAL ACYL-COENZYME A OXIDASE 3"/>
    <property type="match status" value="1"/>
</dbReference>
<evidence type="ECO:0000256" key="9">
    <source>
        <dbReference type="ARBA" id="ARBA00023098"/>
    </source>
</evidence>
<dbReference type="SUPFAM" id="SSF56645">
    <property type="entry name" value="Acyl-CoA dehydrogenase NM domain-like"/>
    <property type="match status" value="1"/>
</dbReference>
<comment type="cofactor">
    <cofactor evidence="1">
        <name>FAD</name>
        <dbReference type="ChEBI" id="CHEBI:57692"/>
    </cofactor>
</comment>
<keyword evidence="10" id="KW-0576">Peroxisome</keyword>
<evidence type="ECO:0000256" key="2">
    <source>
        <dbReference type="ARBA" id="ARBA00004275"/>
    </source>
</evidence>
<evidence type="ECO:0000256" key="11">
    <source>
        <dbReference type="PIRNR" id="PIRNR000168"/>
    </source>
</evidence>
<feature type="domain" description="Acyl-CoA oxidase C-alpha1" evidence="16">
    <location>
        <begin position="292"/>
        <end position="454"/>
    </location>
</feature>
<dbReference type="Gene3D" id="2.40.110.10">
    <property type="entry name" value="Butyryl-CoA Dehydrogenase, subunit A, domain 2"/>
    <property type="match status" value="1"/>
</dbReference>
<feature type="domain" description="Acyl-CoA oxidase/dehydrogenase middle" evidence="15">
    <location>
        <begin position="146"/>
        <end position="255"/>
    </location>
</feature>
<comment type="similarity">
    <text evidence="4 11">Belongs to the acyl-CoA oxidase family.</text>
</comment>
<dbReference type="GO" id="GO:0016402">
    <property type="term" value="F:pristanoyl-CoA oxidase activity"/>
    <property type="evidence" value="ECO:0007669"/>
    <property type="project" value="TreeGrafter"/>
</dbReference>
<evidence type="ECO:0000256" key="10">
    <source>
        <dbReference type="ARBA" id="ARBA00023140"/>
    </source>
</evidence>
<evidence type="ECO:0000256" key="1">
    <source>
        <dbReference type="ARBA" id="ARBA00001974"/>
    </source>
</evidence>